<dbReference type="RefSeq" id="WP_068514098.1">
    <property type="nucleotide sequence ID" value="NZ_AP014945.1"/>
</dbReference>
<organism evidence="1 2">
    <name type="scientific">Caldimicrobium thiodismutans</name>
    <dbReference type="NCBI Taxonomy" id="1653476"/>
    <lineage>
        <taxon>Bacteria</taxon>
        <taxon>Pseudomonadati</taxon>
        <taxon>Thermodesulfobacteriota</taxon>
        <taxon>Thermodesulfobacteria</taxon>
        <taxon>Thermodesulfobacteriales</taxon>
        <taxon>Thermodesulfobacteriaceae</taxon>
        <taxon>Caldimicrobium</taxon>
    </lineage>
</organism>
<keyword evidence="2" id="KW-1185">Reference proteome</keyword>
<name>A0A0U5AXI0_9BACT</name>
<sequence>MLKVLFHVPDSSRFTACLRQVNNLLATIKEEPYDIRVLINFEGIKVVENFQPYEEAFKALTEKGVKFYFCQNPFKTFGLSTDLVPPPAEVIASGIRALVDWQKEGFMYIRP</sequence>
<dbReference type="PANTHER" id="PTHR37691:SF1">
    <property type="entry name" value="BLR3518 PROTEIN"/>
    <property type="match status" value="1"/>
</dbReference>
<dbReference type="InterPro" id="IPR003787">
    <property type="entry name" value="Sulphur_relay_DsrE/F-like"/>
</dbReference>
<dbReference type="OrthoDB" id="6412948at2"/>
<protein>
    <submittedName>
        <fullName evidence="1">Uncharacterized protein</fullName>
    </submittedName>
</protein>
<dbReference type="PANTHER" id="PTHR37691">
    <property type="entry name" value="BLR3518 PROTEIN"/>
    <property type="match status" value="1"/>
</dbReference>
<dbReference type="Proteomes" id="UP000068196">
    <property type="component" value="Chromosome"/>
</dbReference>
<dbReference type="AlphaFoldDB" id="A0A0U5AXI0"/>
<dbReference type="SUPFAM" id="SSF75169">
    <property type="entry name" value="DsrEFH-like"/>
    <property type="match status" value="1"/>
</dbReference>
<reference evidence="1 2" key="1">
    <citation type="journal article" date="2016" name="Int. J. Syst. Evol. Microbiol.">
        <title>Caldimicrobium thiodismutans sp. nov., a sulfur-disproportionating bacterium isolated from a hot spring, and emended description of the genus Caldimicrobium.</title>
        <authorList>
            <person name="Kojima H."/>
            <person name="Umezawa K."/>
            <person name="Fukui M."/>
        </authorList>
    </citation>
    <scope>NUCLEOTIDE SEQUENCE [LARGE SCALE GENOMIC DNA]</scope>
    <source>
        <strain evidence="1 2">TF1</strain>
    </source>
</reference>
<accession>A0A0U5AXI0</accession>
<dbReference type="Gene3D" id="3.40.1260.10">
    <property type="entry name" value="DsrEFH-like"/>
    <property type="match status" value="1"/>
</dbReference>
<reference evidence="2" key="2">
    <citation type="journal article" date="2016" name="Int. J. Syst. Evol. Microbiol.">
        <title>Caldimicrobium thiodismutans sp. nov., a sulfur-disproportionating bacterium isolated from a hot spring.</title>
        <authorList>
            <person name="Kojima H."/>
            <person name="Umezawa K."/>
            <person name="Fukui M."/>
        </authorList>
    </citation>
    <scope>NUCLEOTIDE SEQUENCE [LARGE SCALE GENOMIC DNA]</scope>
    <source>
        <strain evidence="2">TF1</strain>
    </source>
</reference>
<dbReference type="STRING" id="1653476.THC_0958"/>
<dbReference type="EMBL" id="AP014945">
    <property type="protein sequence ID" value="BAU23342.1"/>
    <property type="molecule type" value="Genomic_DNA"/>
</dbReference>
<dbReference type="InterPro" id="IPR027396">
    <property type="entry name" value="DsrEFH-like"/>
</dbReference>
<dbReference type="Pfam" id="PF02635">
    <property type="entry name" value="DsrE"/>
    <property type="match status" value="1"/>
</dbReference>
<proteinExistence type="predicted"/>
<gene>
    <name evidence="1" type="ORF">THC_0958</name>
</gene>
<dbReference type="KEGG" id="cthi:THC_0958"/>
<evidence type="ECO:0000313" key="2">
    <source>
        <dbReference type="Proteomes" id="UP000068196"/>
    </source>
</evidence>
<evidence type="ECO:0000313" key="1">
    <source>
        <dbReference type="EMBL" id="BAU23342.1"/>
    </source>
</evidence>